<dbReference type="Pfam" id="PF17645">
    <property type="entry name" value="Amdase"/>
    <property type="match status" value="1"/>
</dbReference>
<organism evidence="1 2">
    <name type="scientific">Roseovarius albus</name>
    <dbReference type="NCBI Taxonomy" id="1247867"/>
    <lineage>
        <taxon>Bacteria</taxon>
        <taxon>Pseudomonadati</taxon>
        <taxon>Pseudomonadota</taxon>
        <taxon>Alphaproteobacteria</taxon>
        <taxon>Rhodobacterales</taxon>
        <taxon>Roseobacteraceae</taxon>
        <taxon>Roseovarius</taxon>
    </lineage>
</organism>
<reference evidence="1 2" key="1">
    <citation type="submission" date="2017-03" db="EMBL/GenBank/DDBJ databases">
        <authorList>
            <person name="Afonso C.L."/>
            <person name="Miller P.J."/>
            <person name="Scott M.A."/>
            <person name="Spackman E."/>
            <person name="Goraichik I."/>
            <person name="Dimitrov K.M."/>
            <person name="Suarez D.L."/>
            <person name="Swayne D.E."/>
        </authorList>
    </citation>
    <scope>NUCLEOTIDE SEQUENCE [LARGE SCALE GENOMIC DNA]</scope>
    <source>
        <strain evidence="1 2">CECT 7450</strain>
    </source>
</reference>
<sequence length="246" mass="26141">MTHETRTLAKIGVLVPFTNTNLEPDMMLMRPPNTTVHFQRMGGYDVDEIPGSDQMAGLGASDISNDLRMISGARPDVVLYGCTSATLTHGPSFDADLAEKIKAGSGAKSLTAAGALVAALKALNVSKVGFSSPYVGEVNEQAADFLGQNGIDVVKRADVGRELGNYGQGELTPDEVYDLALQADAPEADAIVLSCTDMRSVEAVERIEVTLGKPVVTSNQAMMFCLMQALNLPRHDGLPGRLFDLL</sequence>
<proteinExistence type="predicted"/>
<dbReference type="Gene3D" id="3.40.50.12500">
    <property type="match status" value="1"/>
</dbReference>
<dbReference type="Proteomes" id="UP000193061">
    <property type="component" value="Unassembled WGS sequence"/>
</dbReference>
<dbReference type="InterPro" id="IPR026286">
    <property type="entry name" value="MaiA/AMDase"/>
</dbReference>
<dbReference type="OrthoDB" id="9816064at2"/>
<dbReference type="InterPro" id="IPR053714">
    <property type="entry name" value="Iso_Racemase_Enz_sf"/>
</dbReference>
<name>A0A1X6YRL4_9RHOB</name>
<dbReference type="RefSeq" id="WP_085804814.1">
    <property type="nucleotide sequence ID" value="NZ_FWFX01000003.1"/>
</dbReference>
<dbReference type="PIRSF" id="PIRSF015736">
    <property type="entry name" value="MI"/>
    <property type="match status" value="1"/>
</dbReference>
<dbReference type="GO" id="GO:0050076">
    <property type="term" value="F:maleate isomerase activity"/>
    <property type="evidence" value="ECO:0007669"/>
    <property type="project" value="UniProtKB-EC"/>
</dbReference>
<evidence type="ECO:0000313" key="1">
    <source>
        <dbReference type="EMBL" id="SLN29341.1"/>
    </source>
</evidence>
<dbReference type="AlphaFoldDB" id="A0A1X6YRL4"/>
<accession>A0A1X6YRL4</accession>
<keyword evidence="2" id="KW-1185">Reference proteome</keyword>
<gene>
    <name evidence="1" type="primary">maiA_2</name>
    <name evidence="1" type="ORF">ROA7450_01259</name>
</gene>
<protein>
    <submittedName>
        <fullName evidence="1">Maleate isomerase</fullName>
        <ecNumber evidence="1">5.2.1.1</ecNumber>
    </submittedName>
</protein>
<dbReference type="PANTHER" id="PTHR40267">
    <property type="entry name" value="BLR3294 PROTEIN"/>
    <property type="match status" value="1"/>
</dbReference>
<dbReference type="EC" id="5.2.1.1" evidence="1"/>
<keyword evidence="1" id="KW-0413">Isomerase</keyword>
<dbReference type="EMBL" id="FWFX01000003">
    <property type="protein sequence ID" value="SLN29341.1"/>
    <property type="molecule type" value="Genomic_DNA"/>
</dbReference>
<evidence type="ECO:0000313" key="2">
    <source>
        <dbReference type="Proteomes" id="UP000193061"/>
    </source>
</evidence>
<dbReference type="PANTHER" id="PTHR40267:SF1">
    <property type="entry name" value="BLR3294 PROTEIN"/>
    <property type="match status" value="1"/>
</dbReference>